<dbReference type="PANTHER" id="PTHR33132">
    <property type="entry name" value="OSJNBB0118P14.9 PROTEIN"/>
    <property type="match status" value="1"/>
</dbReference>
<keyword evidence="3" id="KW-1185">Reference proteome</keyword>
<protein>
    <recommendedName>
        <fullName evidence="4">Serine-rich protein</fullName>
    </recommendedName>
</protein>
<gene>
    <name evidence="2" type="ORF">M5K25_014072</name>
</gene>
<feature type="region of interest" description="Disordered" evidence="1">
    <location>
        <begin position="1"/>
        <end position="31"/>
    </location>
</feature>
<dbReference type="Proteomes" id="UP001552299">
    <property type="component" value="Unassembled WGS sequence"/>
</dbReference>
<comment type="caution">
    <text evidence="2">The sequence shown here is derived from an EMBL/GenBank/DDBJ whole genome shotgun (WGS) entry which is preliminary data.</text>
</comment>
<evidence type="ECO:0000313" key="3">
    <source>
        <dbReference type="Proteomes" id="UP001552299"/>
    </source>
</evidence>
<reference evidence="2 3" key="1">
    <citation type="journal article" date="2024" name="Plant Biotechnol. J.">
        <title>Dendrobium thyrsiflorum genome and its molecular insights into genes involved in important horticultural traits.</title>
        <authorList>
            <person name="Chen B."/>
            <person name="Wang J.Y."/>
            <person name="Zheng P.J."/>
            <person name="Li K.L."/>
            <person name="Liang Y.M."/>
            <person name="Chen X.F."/>
            <person name="Zhang C."/>
            <person name="Zhao X."/>
            <person name="He X."/>
            <person name="Zhang G.Q."/>
            <person name="Liu Z.J."/>
            <person name="Xu Q."/>
        </authorList>
    </citation>
    <scope>NUCLEOTIDE SEQUENCE [LARGE SCALE GENOMIC DNA]</scope>
    <source>
        <strain evidence="2">GZMU011</strain>
    </source>
</reference>
<organism evidence="2 3">
    <name type="scientific">Dendrobium thyrsiflorum</name>
    <name type="common">Pinecone-like raceme dendrobium</name>
    <name type="synonym">Orchid</name>
    <dbReference type="NCBI Taxonomy" id="117978"/>
    <lineage>
        <taxon>Eukaryota</taxon>
        <taxon>Viridiplantae</taxon>
        <taxon>Streptophyta</taxon>
        <taxon>Embryophyta</taxon>
        <taxon>Tracheophyta</taxon>
        <taxon>Spermatophyta</taxon>
        <taxon>Magnoliopsida</taxon>
        <taxon>Liliopsida</taxon>
        <taxon>Asparagales</taxon>
        <taxon>Orchidaceae</taxon>
        <taxon>Epidendroideae</taxon>
        <taxon>Malaxideae</taxon>
        <taxon>Dendrobiinae</taxon>
        <taxon>Dendrobium</taxon>
    </lineage>
</organism>
<feature type="region of interest" description="Disordered" evidence="1">
    <location>
        <begin position="54"/>
        <end position="89"/>
    </location>
</feature>
<evidence type="ECO:0008006" key="4">
    <source>
        <dbReference type="Google" id="ProtNLM"/>
    </source>
</evidence>
<sequence>MPTTSNSQPPKKLAPVAPPSPGSAGGGVGGQCLCSPTTHQGSFRCRYHRSMSSAWLRRSNSMPSTASKSHTGATSASAADPGDQSAEAS</sequence>
<dbReference type="AlphaFoldDB" id="A0ABD0V1H5"/>
<dbReference type="PANTHER" id="PTHR33132:SF142">
    <property type="entry name" value="SERINE-RICH PROTEIN-LIKE PROTEIN"/>
    <property type="match status" value="1"/>
</dbReference>
<name>A0ABD0V1H5_DENTH</name>
<evidence type="ECO:0000256" key="1">
    <source>
        <dbReference type="SAM" id="MobiDB-lite"/>
    </source>
</evidence>
<feature type="compositionally biased region" description="Polar residues" evidence="1">
    <location>
        <begin position="54"/>
        <end position="77"/>
    </location>
</feature>
<dbReference type="EMBL" id="JANQDX010000011">
    <property type="protein sequence ID" value="KAL0916551.1"/>
    <property type="molecule type" value="Genomic_DNA"/>
</dbReference>
<evidence type="ECO:0000313" key="2">
    <source>
        <dbReference type="EMBL" id="KAL0916551.1"/>
    </source>
</evidence>
<accession>A0ABD0V1H5</accession>
<proteinExistence type="predicted"/>